<dbReference type="InterPro" id="IPR003587">
    <property type="entry name" value="Hint_dom_N"/>
</dbReference>
<dbReference type="InterPro" id="IPR028992">
    <property type="entry name" value="Hedgehog/Intein_dom"/>
</dbReference>
<dbReference type="SUPFAM" id="SSF51120">
    <property type="entry name" value="beta-Roll"/>
    <property type="match status" value="3"/>
</dbReference>
<dbReference type="SMART" id="SM00306">
    <property type="entry name" value="HintN"/>
    <property type="match status" value="1"/>
</dbReference>
<keyword evidence="11" id="KW-1185">Reference proteome</keyword>
<evidence type="ECO:0000256" key="2">
    <source>
        <dbReference type="ARBA" id="ARBA00004613"/>
    </source>
</evidence>
<keyword evidence="5" id="KW-0677">Repeat</keyword>
<dbReference type="InterPro" id="IPR018511">
    <property type="entry name" value="Hemolysin-typ_Ca-bd_CS"/>
</dbReference>
<dbReference type="InterPro" id="IPR036844">
    <property type="entry name" value="Hint_dom_sf"/>
</dbReference>
<dbReference type="PRINTS" id="PR00313">
    <property type="entry name" value="CABNDNGRPT"/>
</dbReference>
<dbReference type="CDD" id="cd00081">
    <property type="entry name" value="Hint"/>
    <property type="match status" value="1"/>
</dbReference>
<feature type="compositionally biased region" description="Gly residues" evidence="8">
    <location>
        <begin position="606"/>
        <end position="619"/>
    </location>
</feature>
<dbReference type="SUPFAM" id="SSF51294">
    <property type="entry name" value="Hedgehog/intein (Hint) domain"/>
    <property type="match status" value="1"/>
</dbReference>
<dbReference type="Pfam" id="PF00353">
    <property type="entry name" value="HemolysinCabind"/>
    <property type="match status" value="6"/>
</dbReference>
<feature type="region of interest" description="Disordered" evidence="8">
    <location>
        <begin position="427"/>
        <end position="452"/>
    </location>
</feature>
<dbReference type="PANTHER" id="PTHR38340:SF1">
    <property type="entry name" value="S-LAYER PROTEIN"/>
    <property type="match status" value="1"/>
</dbReference>
<dbReference type="InterPro" id="IPR050557">
    <property type="entry name" value="RTX_toxin/Mannuronan_C5-epim"/>
</dbReference>
<feature type="domain" description="Hint" evidence="9">
    <location>
        <begin position="735"/>
        <end position="831"/>
    </location>
</feature>
<comment type="subcellular location">
    <subcellularLocation>
        <location evidence="1">Membrane</location>
    </subcellularLocation>
    <subcellularLocation>
        <location evidence="2">Secreted</location>
    </subcellularLocation>
</comment>
<sequence length="944" mass="95838">MPVYQVRFYALNPSSLMGGAGSSFVWSGSRTYDGIATITDNGAGIDGLTLEDDNGGGSEAAFADVTIGASTSTGTSVDAEMIWTVTDTVSGLTFQIAQFDVETGGAAGLYTLSEIPLIEGRTYTVNALDTASNASAGDATFTYADYVEANGVVDGTAGDDLIDPDYVDGELEQVDLYRDAPDDVIAAGAGNDTVIGGLGSDTIDGGEGNDLLYGDYGTYSDPATTAQDLNWSLQGADGADVSAGFTQDTGLIDVAVSFINDGDNAPTFNIETSDTQYRAAGETFSQNSAVFLYGNGDGATSTTRIDFSASSEGGVRDEVENVRFRINEVDAVAGNHVDIITVKAYDADGNPVAVTLTPAGADTVTGDTITAAEGNDTSADAQSSVLVTIAGPVSRIEVSYGNGDTLTQAITLTDIQFDAVAQPEGADSLTGGTGADTLFGERGNDTLSGGDDADSLFGGDGADWLSGDAGADTLYGELGNDTLMGGADDDSLIGGDGADSLDGGTGNDTLEGGTGADTLTGGSGMDYASYAGSDAGVTVDLAAGTFSGGHAEGDVTGGGLDGIIGSEFNDSLSGYDGEGADWTNVFYGGAGDDTLDGRGGSDTLDGGTGADSILGGGGADSVTGGDGDDFISGGTGADTLLGDAGNDTIIAAEGDSVSGGDGDDVISLAELGESSTGTITIDGGTTGQTGGDILDLAGVADRGTMVYTEDGSGERSGTVTMYDGTVVTFSNIDEVVCFTPGTRLLTDRGYRRIENLRAGDLVETADGGLQPVRWIGSTTVEGTGDVAPIRFEAGALPGLTRTLRVSPQHRVLVRGPFCEMLFGTHEVLVAAKHLVNGTTIQAEPFDRVCYMHVAFDRHHVVCAEGAEVESFHAVERSMGILSAEDRTRLRAALGLVEGGGLGHGPAARHCLKEHEATALMGLMRMTQISAKAARPRRAAAVRRS</sequence>
<dbReference type="InterPro" id="IPR001343">
    <property type="entry name" value="Hemolysn_Ca-bd"/>
</dbReference>
<dbReference type="EMBL" id="JBHTMU010000011">
    <property type="protein sequence ID" value="MFD1342372.1"/>
    <property type="molecule type" value="Genomic_DNA"/>
</dbReference>
<dbReference type="RefSeq" id="WP_386802435.1">
    <property type="nucleotide sequence ID" value="NZ_JBHTMU010000011.1"/>
</dbReference>
<evidence type="ECO:0000256" key="1">
    <source>
        <dbReference type="ARBA" id="ARBA00004370"/>
    </source>
</evidence>
<feature type="region of interest" description="Disordered" evidence="8">
    <location>
        <begin position="494"/>
        <end position="517"/>
    </location>
</feature>
<keyword evidence="6" id="KW-0843">Virulence</keyword>
<dbReference type="PRINTS" id="PR01488">
    <property type="entry name" value="RTXTOXINA"/>
</dbReference>
<protein>
    <submittedName>
        <fullName evidence="10">Hint domain-containing protein</fullName>
    </submittedName>
</protein>
<evidence type="ECO:0000256" key="6">
    <source>
        <dbReference type="ARBA" id="ARBA00023026"/>
    </source>
</evidence>
<keyword evidence="4" id="KW-0800">Toxin</keyword>
<dbReference type="Gene3D" id="2.170.16.10">
    <property type="entry name" value="Hedgehog/Intein (Hint) domain"/>
    <property type="match status" value="1"/>
</dbReference>
<organism evidence="10 11">
    <name type="scientific">Litorisediminicola beolgyonensis</name>
    <dbReference type="NCBI Taxonomy" id="1173614"/>
    <lineage>
        <taxon>Bacteria</taxon>
        <taxon>Pseudomonadati</taxon>
        <taxon>Pseudomonadota</taxon>
        <taxon>Alphaproteobacteria</taxon>
        <taxon>Rhodobacterales</taxon>
        <taxon>Paracoccaceae</taxon>
        <taxon>Litorisediminicola</taxon>
    </lineage>
</organism>
<evidence type="ECO:0000313" key="10">
    <source>
        <dbReference type="EMBL" id="MFD1342372.1"/>
    </source>
</evidence>
<comment type="caution">
    <text evidence="10">The sequence shown here is derived from an EMBL/GenBank/DDBJ whole genome shotgun (WGS) entry which is preliminary data.</text>
</comment>
<evidence type="ECO:0000259" key="9">
    <source>
        <dbReference type="SMART" id="SM00306"/>
    </source>
</evidence>
<evidence type="ECO:0000256" key="8">
    <source>
        <dbReference type="SAM" id="MobiDB-lite"/>
    </source>
</evidence>
<dbReference type="Gene3D" id="2.150.10.10">
    <property type="entry name" value="Serralysin-like metalloprotease, C-terminal"/>
    <property type="match status" value="5"/>
</dbReference>
<evidence type="ECO:0000256" key="5">
    <source>
        <dbReference type="ARBA" id="ARBA00022737"/>
    </source>
</evidence>
<dbReference type="PANTHER" id="PTHR38340">
    <property type="entry name" value="S-LAYER PROTEIN"/>
    <property type="match status" value="1"/>
</dbReference>
<reference evidence="11" key="1">
    <citation type="journal article" date="2019" name="Int. J. Syst. Evol. Microbiol.">
        <title>The Global Catalogue of Microorganisms (GCM) 10K type strain sequencing project: providing services to taxonomists for standard genome sequencing and annotation.</title>
        <authorList>
            <consortium name="The Broad Institute Genomics Platform"/>
            <consortium name="The Broad Institute Genome Sequencing Center for Infectious Disease"/>
            <person name="Wu L."/>
            <person name="Ma J."/>
        </authorList>
    </citation>
    <scope>NUCLEOTIDE SEQUENCE [LARGE SCALE GENOMIC DNA]</scope>
    <source>
        <strain evidence="11">CCUG 62953</strain>
    </source>
</reference>
<evidence type="ECO:0000256" key="4">
    <source>
        <dbReference type="ARBA" id="ARBA00022656"/>
    </source>
</evidence>
<keyword evidence="3" id="KW-0964">Secreted</keyword>
<evidence type="ECO:0000313" key="11">
    <source>
        <dbReference type="Proteomes" id="UP001597135"/>
    </source>
</evidence>
<dbReference type="PROSITE" id="PS00330">
    <property type="entry name" value="HEMOLYSIN_CALCIUM"/>
    <property type="match status" value="3"/>
</dbReference>
<evidence type="ECO:0000256" key="3">
    <source>
        <dbReference type="ARBA" id="ARBA00022525"/>
    </source>
</evidence>
<proteinExistence type="predicted"/>
<name>A0ABW3ZGR8_9RHOB</name>
<gene>
    <name evidence="10" type="ORF">ACFQ4E_08075</name>
</gene>
<dbReference type="Pfam" id="PF13403">
    <property type="entry name" value="Hint_2"/>
    <property type="match status" value="1"/>
</dbReference>
<dbReference type="Proteomes" id="UP001597135">
    <property type="component" value="Unassembled WGS sequence"/>
</dbReference>
<accession>A0ABW3ZGR8</accession>
<evidence type="ECO:0000256" key="7">
    <source>
        <dbReference type="ARBA" id="ARBA00023136"/>
    </source>
</evidence>
<dbReference type="InterPro" id="IPR011049">
    <property type="entry name" value="Serralysin-like_metalloprot_C"/>
</dbReference>
<keyword evidence="7" id="KW-0472">Membrane</keyword>
<dbReference type="InterPro" id="IPR003995">
    <property type="entry name" value="RTX_toxin_determinant-A"/>
</dbReference>
<feature type="region of interest" description="Disordered" evidence="8">
    <location>
        <begin position="597"/>
        <end position="630"/>
    </location>
</feature>